<dbReference type="OrthoDB" id="9800940at2"/>
<accession>A0A2U3KFM4</accession>
<evidence type="ECO:0000256" key="5">
    <source>
        <dbReference type="ARBA" id="ARBA00022905"/>
    </source>
</evidence>
<sequence>MRVRILGSAAGGGFPQWNCACPNCRALRAGTFRGKARTQAQVAVSGDGRSWFLLGASPDLRWQIEATPELHPRPSSGNEAVRQSPIAGAVLLNADLDHTLGLLLLRELQPLRVYTTASVRRILAEDNSMFAMLQRIPGQLTWSDCVPGTTFPLLTPSGEDSGLRSRAVSLATRYPAYVSTQRQSGLTPGEASLGLIVQSPSGKRLAYLPAVPQLTSGLLIEMDSSDVILFDGTFWSDDELMRMQGSGQTAHQMGHVPVSSEEGSLAKLARLSRPRKIYIHINNTNPMLNETGPEYRQVRDAGWEIAEDGWQFDL</sequence>
<dbReference type="InterPro" id="IPR001279">
    <property type="entry name" value="Metallo-B-lactamas"/>
</dbReference>
<evidence type="ECO:0000256" key="2">
    <source>
        <dbReference type="ARBA" id="ARBA00008481"/>
    </source>
</evidence>
<gene>
    <name evidence="6 8" type="primary">pqqB</name>
    <name evidence="8" type="ORF">SBA1_20127</name>
</gene>
<reference evidence="9" key="1">
    <citation type="submission" date="2018-02" db="EMBL/GenBank/DDBJ databases">
        <authorList>
            <person name="Hausmann B."/>
        </authorList>
    </citation>
    <scope>NUCLEOTIDE SEQUENCE [LARGE SCALE GENOMIC DNA]</scope>
    <source>
        <strain evidence="9">Peat soil MAG SbA1</strain>
    </source>
</reference>
<comment type="pathway">
    <text evidence="1 6">Cofactor biosynthesis; pyrroloquinoline quinone biosynthesis.</text>
</comment>
<feature type="domain" description="Metallo-beta-lactamase" evidence="7">
    <location>
        <begin position="51"/>
        <end position="281"/>
    </location>
</feature>
<proteinExistence type="inferred from homology"/>
<evidence type="ECO:0000256" key="1">
    <source>
        <dbReference type="ARBA" id="ARBA00004886"/>
    </source>
</evidence>
<evidence type="ECO:0000259" key="7">
    <source>
        <dbReference type="Pfam" id="PF12706"/>
    </source>
</evidence>
<dbReference type="Pfam" id="PF12706">
    <property type="entry name" value="Lactamase_B_2"/>
    <property type="match status" value="1"/>
</dbReference>
<comment type="function">
    <text evidence="6">May be involved in the transport of PQQ or its precursor to the periplasm.</text>
</comment>
<keyword evidence="4 6" id="KW-0813">Transport</keyword>
<keyword evidence="5 6" id="KW-0884">PQQ biosynthesis</keyword>
<dbReference type="GO" id="GO:0018189">
    <property type="term" value="P:pyrroloquinoline quinone biosynthetic process"/>
    <property type="evidence" value="ECO:0007669"/>
    <property type="project" value="UniProtKB-UniRule"/>
</dbReference>
<dbReference type="Gene3D" id="3.60.15.10">
    <property type="entry name" value="Ribonuclease Z/Hydroxyacylglutathione hydrolase-like"/>
    <property type="match status" value="1"/>
</dbReference>
<dbReference type="NCBIfam" id="TIGR02108">
    <property type="entry name" value="PQQ_syn_pqqB"/>
    <property type="match status" value="1"/>
</dbReference>
<dbReference type="AlphaFoldDB" id="A0A2U3KFM4"/>
<evidence type="ECO:0000256" key="3">
    <source>
        <dbReference type="ARBA" id="ARBA00015084"/>
    </source>
</evidence>
<evidence type="ECO:0000256" key="6">
    <source>
        <dbReference type="HAMAP-Rule" id="MF_00653"/>
    </source>
</evidence>
<dbReference type="InterPro" id="IPR036866">
    <property type="entry name" value="RibonucZ/Hydroxyglut_hydro"/>
</dbReference>
<evidence type="ECO:0000313" key="8">
    <source>
        <dbReference type="EMBL" id="SPF38426.1"/>
    </source>
</evidence>
<dbReference type="HAMAP" id="MF_00653">
    <property type="entry name" value="PQQ_syn_PqqB"/>
    <property type="match status" value="1"/>
</dbReference>
<dbReference type="EMBL" id="OMOD01000111">
    <property type="protein sequence ID" value="SPF38426.1"/>
    <property type="molecule type" value="Genomic_DNA"/>
</dbReference>
<organism evidence="8 9">
    <name type="scientific">Candidatus Sulfotelmatobacter kueseliae</name>
    <dbReference type="NCBI Taxonomy" id="2042962"/>
    <lineage>
        <taxon>Bacteria</taxon>
        <taxon>Pseudomonadati</taxon>
        <taxon>Acidobacteriota</taxon>
        <taxon>Terriglobia</taxon>
        <taxon>Terriglobales</taxon>
        <taxon>Candidatus Korobacteraceae</taxon>
        <taxon>Candidatus Sulfotelmatobacter</taxon>
    </lineage>
</organism>
<dbReference type="UniPathway" id="UPA00539"/>
<evidence type="ECO:0000313" key="9">
    <source>
        <dbReference type="Proteomes" id="UP000238701"/>
    </source>
</evidence>
<protein>
    <recommendedName>
        <fullName evidence="3 6">Coenzyme PQQ synthesis protein B</fullName>
    </recommendedName>
    <alternativeName>
        <fullName evidence="6">Pyrroloquinoline quinone biosynthesis protein B</fullName>
    </alternativeName>
</protein>
<comment type="similarity">
    <text evidence="2 6">Belongs to the PqqB family.</text>
</comment>
<name>A0A2U3KFM4_9BACT</name>
<evidence type="ECO:0000256" key="4">
    <source>
        <dbReference type="ARBA" id="ARBA00022448"/>
    </source>
</evidence>
<dbReference type="Proteomes" id="UP000238701">
    <property type="component" value="Unassembled WGS sequence"/>
</dbReference>
<dbReference type="SUPFAM" id="SSF56281">
    <property type="entry name" value="Metallo-hydrolase/oxidoreductase"/>
    <property type="match status" value="1"/>
</dbReference>
<dbReference type="InterPro" id="IPR011842">
    <property type="entry name" value="PQQ_synth_PqqB"/>
</dbReference>